<sequence>MNITIFGATGTIGRLLVEQALAAGHDVIAFTRDASRVPVRHDRLQVAEGDVTDPAACLPVVKDADAVVVALGAGRKGVVREAGTRAVVRAMEQSGGGRLVCQSTIGVGSSRANLDLWWKYVMFGALLRPAYGDHVRQERVVEASDLAWTIVRPSAFADQSPGPVRHGFGPGEDGLRLKIGRDDVAAFLLAQVDDATYLHRAVSVSS</sequence>
<dbReference type="PANTHER" id="PTHR43355:SF2">
    <property type="entry name" value="FLAVIN REDUCTASE (NADPH)"/>
    <property type="match status" value="1"/>
</dbReference>
<feature type="domain" description="NAD(P)-binding" evidence="1">
    <location>
        <begin position="7"/>
        <end position="194"/>
    </location>
</feature>
<dbReference type="InterPro" id="IPR051606">
    <property type="entry name" value="Polyketide_Oxido-like"/>
</dbReference>
<evidence type="ECO:0000313" key="2">
    <source>
        <dbReference type="EMBL" id="QBX55125.1"/>
    </source>
</evidence>
<dbReference type="Gene3D" id="3.40.50.720">
    <property type="entry name" value="NAD(P)-binding Rossmann-like Domain"/>
    <property type="match status" value="1"/>
</dbReference>
<dbReference type="PANTHER" id="PTHR43355">
    <property type="entry name" value="FLAVIN REDUCTASE (NADPH)"/>
    <property type="match status" value="1"/>
</dbReference>
<dbReference type="RefSeq" id="WP_135267093.1">
    <property type="nucleotide sequence ID" value="NZ_CP038436.1"/>
</dbReference>
<gene>
    <name evidence="2" type="ORF">EXE58_06420</name>
</gene>
<keyword evidence="3" id="KW-1185">Reference proteome</keyword>
<dbReference type="Proteomes" id="UP000294853">
    <property type="component" value="Chromosome"/>
</dbReference>
<dbReference type="AlphaFoldDB" id="A0A4P7ID94"/>
<reference evidence="2 3" key="1">
    <citation type="submission" date="2019-03" db="EMBL/GenBank/DDBJ databases">
        <title>Three New Species of Nocardioides, Nocardioides euryhalodurans sp. nov., Nocardioides seonyuensis sp. nov. and Nocardioides eburneoflavus sp. nov. Iolated from Soil.</title>
        <authorList>
            <person name="Roh S.G."/>
            <person name="Lee C."/>
            <person name="Kim M.-K."/>
            <person name="Kim S.B."/>
        </authorList>
    </citation>
    <scope>NUCLEOTIDE SEQUENCE [LARGE SCALE GENOMIC DNA]</scope>
    <source>
        <strain evidence="2 3">MMS17-SY207-3</strain>
    </source>
</reference>
<dbReference type="InterPro" id="IPR016040">
    <property type="entry name" value="NAD(P)-bd_dom"/>
</dbReference>
<dbReference type="InterPro" id="IPR036291">
    <property type="entry name" value="NAD(P)-bd_dom_sf"/>
</dbReference>
<dbReference type="GO" id="GO:0042602">
    <property type="term" value="F:riboflavin reductase (NADPH) activity"/>
    <property type="evidence" value="ECO:0007669"/>
    <property type="project" value="TreeGrafter"/>
</dbReference>
<dbReference type="GO" id="GO:0004074">
    <property type="term" value="F:biliverdin reductase [NAD(P)H] activity"/>
    <property type="evidence" value="ECO:0007669"/>
    <property type="project" value="TreeGrafter"/>
</dbReference>
<dbReference type="SUPFAM" id="SSF51735">
    <property type="entry name" value="NAD(P)-binding Rossmann-fold domains"/>
    <property type="match status" value="1"/>
</dbReference>
<organism evidence="2 3">
    <name type="scientific">Nocardioides seonyuensis</name>
    <dbReference type="NCBI Taxonomy" id="2518371"/>
    <lineage>
        <taxon>Bacteria</taxon>
        <taxon>Bacillati</taxon>
        <taxon>Actinomycetota</taxon>
        <taxon>Actinomycetes</taxon>
        <taxon>Propionibacteriales</taxon>
        <taxon>Nocardioidaceae</taxon>
        <taxon>Nocardioides</taxon>
    </lineage>
</organism>
<dbReference type="Pfam" id="PF13460">
    <property type="entry name" value="NAD_binding_10"/>
    <property type="match status" value="1"/>
</dbReference>
<accession>A0A4P7ID94</accession>
<dbReference type="EMBL" id="CP038436">
    <property type="protein sequence ID" value="QBX55125.1"/>
    <property type="molecule type" value="Genomic_DNA"/>
</dbReference>
<dbReference type="OrthoDB" id="9771302at2"/>
<name>A0A4P7ID94_9ACTN</name>
<evidence type="ECO:0000259" key="1">
    <source>
        <dbReference type="Pfam" id="PF13460"/>
    </source>
</evidence>
<protein>
    <submittedName>
        <fullName evidence="2">NAD-dependent epimerase/dehydratase family protein</fullName>
    </submittedName>
</protein>
<evidence type="ECO:0000313" key="3">
    <source>
        <dbReference type="Proteomes" id="UP000294853"/>
    </source>
</evidence>
<proteinExistence type="predicted"/>
<dbReference type="KEGG" id="nsn:EXE58_06420"/>